<evidence type="ECO:0000256" key="1">
    <source>
        <dbReference type="ARBA" id="ARBA00003878"/>
    </source>
</evidence>
<evidence type="ECO:0000256" key="10">
    <source>
        <dbReference type="ARBA" id="ARBA00023170"/>
    </source>
</evidence>
<feature type="transmembrane region" description="Helical" evidence="13">
    <location>
        <begin position="192"/>
        <end position="210"/>
    </location>
</feature>
<reference evidence="15" key="3">
    <citation type="submission" date="2025-09" db="UniProtKB">
        <authorList>
            <consortium name="Ensembl"/>
        </authorList>
    </citation>
    <scope>IDENTIFICATION</scope>
</reference>
<reference evidence="15" key="2">
    <citation type="submission" date="2025-08" db="UniProtKB">
        <authorList>
            <consortium name="Ensembl"/>
        </authorList>
    </citation>
    <scope>IDENTIFICATION</scope>
</reference>
<feature type="domain" description="G-protein coupled receptors family 1 profile" evidence="14">
    <location>
        <begin position="86"/>
        <end position="350"/>
    </location>
</feature>
<dbReference type="GO" id="GO:0005886">
    <property type="term" value="C:plasma membrane"/>
    <property type="evidence" value="ECO:0007669"/>
    <property type="project" value="UniProtKB-SubCell"/>
</dbReference>
<dbReference type="GO" id="GO:0019236">
    <property type="term" value="P:response to pheromone"/>
    <property type="evidence" value="ECO:0007669"/>
    <property type="project" value="UniProtKB-KW"/>
</dbReference>
<keyword evidence="16" id="KW-1185">Reference proteome</keyword>
<evidence type="ECO:0000256" key="4">
    <source>
        <dbReference type="ARBA" id="ARBA00022475"/>
    </source>
</evidence>
<keyword evidence="9 13" id="KW-0472">Membrane</keyword>
<keyword evidence="7 13" id="KW-1133">Transmembrane helix</keyword>
<dbReference type="FunFam" id="1.20.1070.10:FF:000033">
    <property type="entry name" value="Vomeronasal type-1 receptor"/>
    <property type="match status" value="1"/>
</dbReference>
<evidence type="ECO:0000256" key="7">
    <source>
        <dbReference type="ARBA" id="ARBA00022989"/>
    </source>
</evidence>
<organism evidence="15 16">
    <name type="scientific">Bos indicus x Bos taurus</name>
    <name type="common">Hybrid cattle</name>
    <dbReference type="NCBI Taxonomy" id="30522"/>
    <lineage>
        <taxon>Eukaryota</taxon>
        <taxon>Metazoa</taxon>
        <taxon>Chordata</taxon>
        <taxon>Craniata</taxon>
        <taxon>Vertebrata</taxon>
        <taxon>Euteleostomi</taxon>
        <taxon>Mammalia</taxon>
        <taxon>Eutheria</taxon>
        <taxon>Laurasiatheria</taxon>
        <taxon>Artiodactyla</taxon>
        <taxon>Ruminantia</taxon>
        <taxon>Pecora</taxon>
        <taxon>Bovidae</taxon>
        <taxon>Bovinae</taxon>
        <taxon>Bos</taxon>
    </lineage>
</organism>
<accession>A0A4W2CI08</accession>
<protein>
    <recommendedName>
        <fullName evidence="13">Vomeronasal type-1 receptor</fullName>
    </recommendedName>
</protein>
<reference evidence="15 16" key="1">
    <citation type="submission" date="2018-11" db="EMBL/GenBank/DDBJ databases">
        <title>Haplotype-resolved cattle genomes.</title>
        <authorList>
            <person name="Low W.Y."/>
            <person name="Tearle R."/>
            <person name="Bickhart D.M."/>
            <person name="Rosen B.D."/>
            <person name="Koren S."/>
            <person name="Rhie A."/>
            <person name="Hiendleder S."/>
            <person name="Phillippy A.M."/>
            <person name="Smith T.P.L."/>
            <person name="Williams J.L."/>
        </authorList>
    </citation>
    <scope>NUCLEOTIDE SEQUENCE [LARGE SCALE GENOMIC DNA]</scope>
</reference>
<dbReference type="SUPFAM" id="SSF81321">
    <property type="entry name" value="Family A G protein-coupled receptor-like"/>
    <property type="match status" value="1"/>
</dbReference>
<name>A0A4W2CI08_BOBOX</name>
<dbReference type="AlphaFoldDB" id="A0A4W2CI08"/>
<keyword evidence="4 13" id="KW-1003">Cell membrane</keyword>
<feature type="transmembrane region" description="Helical" evidence="13">
    <location>
        <begin position="154"/>
        <end position="172"/>
    </location>
</feature>
<evidence type="ECO:0000313" key="15">
    <source>
        <dbReference type="Ensembl" id="ENSBIXP00000011370.1"/>
    </source>
</evidence>
<dbReference type="PRINTS" id="PR01534">
    <property type="entry name" value="VOMERONASL1R"/>
</dbReference>
<keyword evidence="12 13" id="KW-0807">Transducer</keyword>
<evidence type="ECO:0000256" key="2">
    <source>
        <dbReference type="ARBA" id="ARBA00004651"/>
    </source>
</evidence>
<evidence type="ECO:0000256" key="11">
    <source>
        <dbReference type="ARBA" id="ARBA00023180"/>
    </source>
</evidence>
<sequence>MFSTVGSFTRKFRFQDTFEKCAGDLAILGNNLHSWHSDLELNDGKVPSRFHVSEHNHHTPANEEMISVDGAIGTVILAQAGIGTVGNVSLLCHYICSFVKRHGLRPIEQIINHLALANTLTLICGAVPPTLAAFEMKYFLSDIGCKLVFYFHRVAWGTSLSITCLLGGFQALSINPPNSKWAELKFKSQKYITTPCILSWMFHLLVNVIVPMRMTGQKNGRNVSVKSNLGHCSCLSINAIIESVCSMIFSSVDVVCLGFMIWVSGSMILFLHRHKQQVRYIHSTRQHSPASPGTRATKSIMLLVSAFVVFYFLSSAFEIYVYLFDNPQLWLVNTSVVLASSFPTLSPFLLLKSNTHVSSLCSSC</sequence>
<evidence type="ECO:0000256" key="13">
    <source>
        <dbReference type="RuleBase" id="RU364061"/>
    </source>
</evidence>
<dbReference type="Pfam" id="PF03402">
    <property type="entry name" value="V1R"/>
    <property type="match status" value="1"/>
</dbReference>
<evidence type="ECO:0000313" key="16">
    <source>
        <dbReference type="Proteomes" id="UP000314981"/>
    </source>
</evidence>
<feature type="transmembrane region" description="Helical" evidence="13">
    <location>
        <begin position="248"/>
        <end position="271"/>
    </location>
</feature>
<dbReference type="InterPro" id="IPR017452">
    <property type="entry name" value="GPCR_Rhodpsn_7TM"/>
</dbReference>
<dbReference type="GO" id="GO:0007606">
    <property type="term" value="P:sensory perception of chemical stimulus"/>
    <property type="evidence" value="ECO:0007669"/>
    <property type="project" value="UniProtKB-ARBA"/>
</dbReference>
<dbReference type="GO" id="GO:0016503">
    <property type="term" value="F:pheromone receptor activity"/>
    <property type="evidence" value="ECO:0007669"/>
    <property type="project" value="InterPro"/>
</dbReference>
<dbReference type="InterPro" id="IPR004072">
    <property type="entry name" value="Vmron_rcpt_1"/>
</dbReference>
<dbReference type="OMA" id="FHRVAWG"/>
<dbReference type="PROSITE" id="PS50262">
    <property type="entry name" value="G_PROTEIN_RECEP_F1_2"/>
    <property type="match status" value="1"/>
</dbReference>
<feature type="transmembrane region" description="Helical" evidence="13">
    <location>
        <begin position="110"/>
        <end position="134"/>
    </location>
</feature>
<dbReference type="PANTHER" id="PTHR24062">
    <property type="entry name" value="VOMERONASAL TYPE-1 RECEPTOR"/>
    <property type="match status" value="1"/>
</dbReference>
<keyword evidence="10 13" id="KW-0675">Receptor</keyword>
<comment type="similarity">
    <text evidence="3 13">Belongs to the G-protein coupled receptor 1 family.</text>
</comment>
<keyword evidence="11" id="KW-0325">Glycoprotein</keyword>
<comment type="function">
    <text evidence="1">Putative pheromone receptor.</text>
</comment>
<evidence type="ECO:0000256" key="5">
    <source>
        <dbReference type="ARBA" id="ARBA00022507"/>
    </source>
</evidence>
<dbReference type="Ensembl" id="ENSBIXT00000045066.1">
    <property type="protein sequence ID" value="ENSBIXP00000011370.1"/>
    <property type="gene ID" value="ENSBIXG00000002595.1"/>
</dbReference>
<evidence type="ECO:0000256" key="8">
    <source>
        <dbReference type="ARBA" id="ARBA00023040"/>
    </source>
</evidence>
<keyword evidence="8 13" id="KW-0297">G-protein coupled receptor</keyword>
<feature type="transmembrane region" description="Helical" evidence="13">
    <location>
        <begin position="329"/>
        <end position="351"/>
    </location>
</feature>
<comment type="subcellular location">
    <subcellularLocation>
        <location evidence="2 13">Cell membrane</location>
        <topology evidence="2 13">Multi-pass membrane protein</topology>
    </subcellularLocation>
</comment>
<evidence type="ECO:0000256" key="9">
    <source>
        <dbReference type="ARBA" id="ARBA00023136"/>
    </source>
</evidence>
<evidence type="ECO:0000256" key="6">
    <source>
        <dbReference type="ARBA" id="ARBA00022692"/>
    </source>
</evidence>
<keyword evidence="5 13" id="KW-0589">Pheromone response</keyword>
<dbReference type="Proteomes" id="UP000314981">
    <property type="component" value="Chromosome 18"/>
</dbReference>
<keyword evidence="6 13" id="KW-0812">Transmembrane</keyword>
<evidence type="ECO:0000256" key="12">
    <source>
        <dbReference type="ARBA" id="ARBA00023224"/>
    </source>
</evidence>
<evidence type="ECO:0000259" key="14">
    <source>
        <dbReference type="PROSITE" id="PS50262"/>
    </source>
</evidence>
<dbReference type="Gene3D" id="1.20.1070.10">
    <property type="entry name" value="Rhodopsin 7-helix transmembrane proteins"/>
    <property type="match status" value="1"/>
</dbReference>
<evidence type="ECO:0000256" key="3">
    <source>
        <dbReference type="ARBA" id="ARBA00010663"/>
    </source>
</evidence>
<proteinExistence type="inferred from homology"/>
<feature type="transmembrane region" description="Helical" evidence="13">
    <location>
        <begin position="300"/>
        <end position="323"/>
    </location>
</feature>